<dbReference type="Proteomes" id="UP001642540">
    <property type="component" value="Unassembled WGS sequence"/>
</dbReference>
<keyword evidence="3" id="KW-1185">Reference proteome</keyword>
<feature type="domain" description="Malectin" evidence="1">
    <location>
        <begin position="153"/>
        <end position="256"/>
    </location>
</feature>
<proteinExistence type="predicted"/>
<comment type="caution">
    <text evidence="2">The sequence shown here is derived from an EMBL/GenBank/DDBJ whole genome shotgun (WGS) entry which is preliminary data.</text>
</comment>
<accession>A0ABP1PIP0</accession>
<evidence type="ECO:0000313" key="3">
    <source>
        <dbReference type="Proteomes" id="UP001642540"/>
    </source>
</evidence>
<dbReference type="Gene3D" id="2.60.120.430">
    <property type="entry name" value="Galactose-binding lectin"/>
    <property type="match status" value="1"/>
</dbReference>
<protein>
    <recommendedName>
        <fullName evidence="1">Malectin domain-containing protein</fullName>
    </recommendedName>
</protein>
<evidence type="ECO:0000313" key="2">
    <source>
        <dbReference type="EMBL" id="CAL8068739.1"/>
    </source>
</evidence>
<organism evidence="2 3">
    <name type="scientific">Orchesella dallaii</name>
    <dbReference type="NCBI Taxonomy" id="48710"/>
    <lineage>
        <taxon>Eukaryota</taxon>
        <taxon>Metazoa</taxon>
        <taxon>Ecdysozoa</taxon>
        <taxon>Arthropoda</taxon>
        <taxon>Hexapoda</taxon>
        <taxon>Collembola</taxon>
        <taxon>Entomobryomorpha</taxon>
        <taxon>Entomobryoidea</taxon>
        <taxon>Orchesellidae</taxon>
        <taxon>Orchesellinae</taxon>
        <taxon>Orchesella</taxon>
    </lineage>
</organism>
<evidence type="ECO:0000259" key="1">
    <source>
        <dbReference type="Pfam" id="PF11721"/>
    </source>
</evidence>
<name>A0ABP1PIP0_9HEXA</name>
<sequence length="325" mass="36336">MPCIDNHGNENQCKADLCHWCPCSKLCVPEKYGFGCDSGCAGLCNDVDECAARGCIFDSVVKKCYDVDVDTAVDLRAVCGQWHANSNECTRNGCLYCPCSEKCLAPQDGLKCDIGCDQFCNQIDECASHGCGYQEGKCFQWQDWQIARFFRHAVNMCHNGTTFINGINYLPTDYTKIRNNRHYPFSNCYCDPSEVNSKDEILYDCEFESPDADISIPVREGGLYEIGLHLAEIYQQKGREQTFKLNGVAIVSNLDVDSYGGVGTPIWLLRTFSANCDITEATIKGQTVPIVDKLLVLNMVVHYPTRPPAENYAILSAYYLKKLDT</sequence>
<dbReference type="InterPro" id="IPR021720">
    <property type="entry name" value="Malectin_dom"/>
</dbReference>
<gene>
    <name evidence="2" type="ORF">ODALV1_LOCUS438</name>
</gene>
<dbReference type="Pfam" id="PF11721">
    <property type="entry name" value="Malectin"/>
    <property type="match status" value="1"/>
</dbReference>
<reference evidence="2 3" key="1">
    <citation type="submission" date="2024-08" db="EMBL/GenBank/DDBJ databases">
        <authorList>
            <person name="Cucini C."/>
            <person name="Frati F."/>
        </authorList>
    </citation>
    <scope>NUCLEOTIDE SEQUENCE [LARGE SCALE GENOMIC DNA]</scope>
</reference>
<dbReference type="EMBL" id="CAXLJM020000002">
    <property type="protein sequence ID" value="CAL8068739.1"/>
    <property type="molecule type" value="Genomic_DNA"/>
</dbReference>